<evidence type="ECO:0000313" key="3">
    <source>
        <dbReference type="EMBL" id="NYZ19435.1"/>
    </source>
</evidence>
<protein>
    <submittedName>
        <fullName evidence="3">GNAT family N-acetyltransferase</fullName>
    </submittedName>
</protein>
<evidence type="ECO:0000256" key="1">
    <source>
        <dbReference type="SAM" id="MobiDB-lite"/>
    </source>
</evidence>
<evidence type="ECO:0000259" key="2">
    <source>
        <dbReference type="PROSITE" id="PS51186"/>
    </source>
</evidence>
<feature type="domain" description="N-acetyltransferase" evidence="2">
    <location>
        <begin position="11"/>
        <end position="146"/>
    </location>
</feature>
<dbReference type="Gene3D" id="3.40.630.30">
    <property type="match status" value="1"/>
</dbReference>
<proteinExistence type="predicted"/>
<name>A0ABX2T6M6_9PROT</name>
<dbReference type="InterPro" id="IPR041496">
    <property type="entry name" value="YitH/HolE_GNAT"/>
</dbReference>
<gene>
    <name evidence="3" type="ORF">HND93_06910</name>
</gene>
<comment type="caution">
    <text evidence="3">The sequence shown here is derived from an EMBL/GenBank/DDBJ whole genome shotgun (WGS) entry which is preliminary data.</text>
</comment>
<dbReference type="EMBL" id="JABFDB010000002">
    <property type="protein sequence ID" value="NYZ19435.1"/>
    <property type="molecule type" value="Genomic_DNA"/>
</dbReference>
<dbReference type="InterPro" id="IPR000182">
    <property type="entry name" value="GNAT_dom"/>
</dbReference>
<feature type="region of interest" description="Disordered" evidence="1">
    <location>
        <begin position="1"/>
        <end position="32"/>
    </location>
</feature>
<accession>A0ABX2T6M6</accession>
<dbReference type="PANTHER" id="PTHR47237">
    <property type="entry name" value="SLL0310 PROTEIN"/>
    <property type="match status" value="1"/>
</dbReference>
<dbReference type="SUPFAM" id="SSF55729">
    <property type="entry name" value="Acyl-CoA N-acyltransferases (Nat)"/>
    <property type="match status" value="1"/>
</dbReference>
<dbReference type="RefSeq" id="WP_180281179.1">
    <property type="nucleotide sequence ID" value="NZ_JABFDB010000002.1"/>
</dbReference>
<evidence type="ECO:0000313" key="4">
    <source>
        <dbReference type="Proteomes" id="UP000584642"/>
    </source>
</evidence>
<keyword evidence="4" id="KW-1185">Reference proteome</keyword>
<dbReference type="Pfam" id="PF13508">
    <property type="entry name" value="Acetyltransf_7"/>
    <property type="match status" value="1"/>
</dbReference>
<dbReference type="Pfam" id="PF18014">
    <property type="entry name" value="Acetyltransf_18"/>
    <property type="match status" value="1"/>
</dbReference>
<dbReference type="CDD" id="cd04301">
    <property type="entry name" value="NAT_SF"/>
    <property type="match status" value="1"/>
</dbReference>
<dbReference type="PANTHER" id="PTHR47237:SF2">
    <property type="entry name" value="BLL4206 PROTEIN"/>
    <property type="match status" value="1"/>
</dbReference>
<dbReference type="Gene3D" id="3.40.630.90">
    <property type="match status" value="1"/>
</dbReference>
<dbReference type="Proteomes" id="UP000584642">
    <property type="component" value="Unassembled WGS sequence"/>
</dbReference>
<feature type="compositionally biased region" description="Basic and acidic residues" evidence="1">
    <location>
        <begin position="17"/>
        <end position="32"/>
    </location>
</feature>
<organism evidence="3 4">
    <name type="scientific">Azospirillum oleiclasticum</name>
    <dbReference type="NCBI Taxonomy" id="2735135"/>
    <lineage>
        <taxon>Bacteria</taxon>
        <taxon>Pseudomonadati</taxon>
        <taxon>Pseudomonadota</taxon>
        <taxon>Alphaproteobacteria</taxon>
        <taxon>Rhodospirillales</taxon>
        <taxon>Azospirillaceae</taxon>
        <taxon>Azospirillum</taxon>
    </lineage>
</organism>
<reference evidence="3 4" key="1">
    <citation type="submission" date="2020-05" db="EMBL/GenBank/DDBJ databases">
        <title>Azospirillum oleiclasticum sp. nov, a nitrogen-fixing and heavy crude oil-emulsifying bacterium isolated from the crude oil of Yumen Oilfield.</title>
        <authorList>
            <person name="Wu D."/>
            <person name="Cai M."/>
            <person name="Zhang X."/>
        </authorList>
    </citation>
    <scope>NUCLEOTIDE SEQUENCE [LARGE SCALE GENOMIC DNA]</scope>
    <source>
        <strain evidence="3 4">ROY-1-1-2</strain>
    </source>
</reference>
<dbReference type="InterPro" id="IPR052729">
    <property type="entry name" value="Acyl/Acetyltrans_Enzymes"/>
</dbReference>
<dbReference type="PROSITE" id="PS51186">
    <property type="entry name" value="GNAT"/>
    <property type="match status" value="1"/>
</dbReference>
<dbReference type="InterPro" id="IPR016181">
    <property type="entry name" value="Acyl_CoA_acyltransferase"/>
</dbReference>
<sequence length="285" mass="30629">MSTQSVEGMTVELQTFEPEHREGAQRLSRHEQWPHRPEDWTMALSLSHGLVAVDDRSRVVGTVLMTPYSDEAATINMVIVDPAWRGKGLGRRLMDGAMALAGERPLRLVATRDGLPLYERLGFRETGRVLQHQGVCRPLPAPLPTDVTPAAAEDRTAIAGLDRLAVGADRGELIDRFAEVGRFLVLRTDGAVTGFAALRDFGRGRVIGPVVAPDLDAAKRLMAPFMTECAGTFLRVDTTAATGLAPWLAECGLDHVGGGVAMQRPVVTPLATPVSTFALASQAFG</sequence>